<keyword evidence="5 8" id="KW-0028">Amino-acid biosynthesis</keyword>
<comment type="pathway">
    <text evidence="1 8">Amino-acid biosynthesis; L-isoleucine biosynthesis; L-isoleucine from 2-oxobutanoate: step 1/4.</text>
</comment>
<dbReference type="GO" id="GO:0009099">
    <property type="term" value="P:L-valine biosynthetic process"/>
    <property type="evidence" value="ECO:0007669"/>
    <property type="project" value="UniProtKB-UniRule"/>
</dbReference>
<dbReference type="PANTHER" id="PTHR30239:SF0">
    <property type="entry name" value="ACETOLACTATE SYNTHASE SMALL SUBUNIT 1, CHLOROPLASTIC"/>
    <property type="match status" value="1"/>
</dbReference>
<dbReference type="InterPro" id="IPR004789">
    <property type="entry name" value="Acetalactate_synth_ssu"/>
</dbReference>
<dbReference type="OrthoDB" id="9787365at2"/>
<dbReference type="Gene3D" id="3.30.70.260">
    <property type="match status" value="1"/>
</dbReference>
<dbReference type="InterPro" id="IPR019455">
    <property type="entry name" value="Acetolactate_synth_ssu_C"/>
</dbReference>
<dbReference type="UniPathway" id="UPA00047">
    <property type="reaction ID" value="UER00055"/>
</dbReference>
<dbReference type="PROSITE" id="PS51671">
    <property type="entry name" value="ACT"/>
    <property type="match status" value="1"/>
</dbReference>
<accession>A0A0B5BFZ9</accession>
<comment type="pathway">
    <text evidence="2 8">Amino-acid biosynthesis; L-valine biosynthesis; L-valine from pyruvate: step 1/4.</text>
</comment>
<comment type="subunit">
    <text evidence="4 8">Dimer of large and small chains.</text>
</comment>
<sequence>MRHTITVLVENEFGVLSRVAGLFSGRGFNIDSLSVAPTNDESISRMTIVTRGDEQILEQISKQLNKLIDVIKVIDFTGGEAIEREMALIKVTAEESSRAEVLRIADIFRGKIIDVTPKSYTIEVTGAPAKIEAILELLRPLGLKELVRTGPVAIGRGSKGWKG</sequence>
<dbReference type="InterPro" id="IPR054480">
    <property type="entry name" value="AHAS_small-like_ACT"/>
</dbReference>
<keyword evidence="11" id="KW-1185">Reference proteome</keyword>
<evidence type="ECO:0000256" key="7">
    <source>
        <dbReference type="ARBA" id="ARBA00048670"/>
    </source>
</evidence>
<dbReference type="Pfam" id="PF10369">
    <property type="entry name" value="ALS_ss_C"/>
    <property type="match status" value="1"/>
</dbReference>
<dbReference type="Pfam" id="PF22629">
    <property type="entry name" value="ACT_AHAS_ss"/>
    <property type="match status" value="1"/>
</dbReference>
<dbReference type="KEGG" id="gpi:GPICK_06060"/>
<comment type="similarity">
    <text evidence="3 8">Belongs to the acetolactate synthase small subunit family.</text>
</comment>
<dbReference type="GO" id="GO:0003984">
    <property type="term" value="F:acetolactate synthase activity"/>
    <property type="evidence" value="ECO:0007669"/>
    <property type="project" value="UniProtKB-UniRule"/>
</dbReference>
<name>A0A0B5BFZ9_9BACT</name>
<gene>
    <name evidence="10" type="ORF">GPICK_06060</name>
</gene>
<dbReference type="PANTHER" id="PTHR30239">
    <property type="entry name" value="ACETOLACTATE SYNTHASE SMALL SUBUNIT"/>
    <property type="match status" value="1"/>
</dbReference>
<dbReference type="UniPathway" id="UPA00049">
    <property type="reaction ID" value="UER00059"/>
</dbReference>
<evidence type="ECO:0000256" key="4">
    <source>
        <dbReference type="ARBA" id="ARBA00011744"/>
    </source>
</evidence>
<organism evidence="10 11">
    <name type="scientific">Geobacter pickeringii</name>
    <dbReference type="NCBI Taxonomy" id="345632"/>
    <lineage>
        <taxon>Bacteria</taxon>
        <taxon>Pseudomonadati</taxon>
        <taxon>Thermodesulfobacteriota</taxon>
        <taxon>Desulfuromonadia</taxon>
        <taxon>Geobacterales</taxon>
        <taxon>Geobacteraceae</taxon>
        <taxon>Geobacter</taxon>
    </lineage>
</organism>
<dbReference type="EMBL" id="CP009788">
    <property type="protein sequence ID" value="AJE02986.1"/>
    <property type="molecule type" value="Genomic_DNA"/>
</dbReference>
<evidence type="ECO:0000256" key="2">
    <source>
        <dbReference type="ARBA" id="ARBA00005025"/>
    </source>
</evidence>
<dbReference type="EC" id="2.2.1.6" evidence="8"/>
<dbReference type="GO" id="GO:1990610">
    <property type="term" value="F:acetolactate synthase regulator activity"/>
    <property type="evidence" value="ECO:0007669"/>
    <property type="project" value="UniProtKB-UniRule"/>
</dbReference>
<dbReference type="InterPro" id="IPR045865">
    <property type="entry name" value="ACT-like_dom_sf"/>
</dbReference>
<dbReference type="GO" id="GO:0009097">
    <property type="term" value="P:isoleucine biosynthetic process"/>
    <property type="evidence" value="ECO:0007669"/>
    <property type="project" value="UniProtKB-UniRule"/>
</dbReference>
<dbReference type="Gene3D" id="3.30.70.1150">
    <property type="entry name" value="ACT-like. Chain A, domain 2"/>
    <property type="match status" value="1"/>
</dbReference>
<evidence type="ECO:0000256" key="6">
    <source>
        <dbReference type="ARBA" id="ARBA00023304"/>
    </source>
</evidence>
<dbReference type="GO" id="GO:0005829">
    <property type="term" value="C:cytosol"/>
    <property type="evidence" value="ECO:0007669"/>
    <property type="project" value="TreeGrafter"/>
</dbReference>
<dbReference type="InterPro" id="IPR002912">
    <property type="entry name" value="ACT_dom"/>
</dbReference>
<dbReference type="Proteomes" id="UP000057609">
    <property type="component" value="Chromosome"/>
</dbReference>
<evidence type="ECO:0000256" key="1">
    <source>
        <dbReference type="ARBA" id="ARBA00004974"/>
    </source>
</evidence>
<evidence type="ECO:0000256" key="5">
    <source>
        <dbReference type="ARBA" id="ARBA00022605"/>
    </source>
</evidence>
<protein>
    <recommendedName>
        <fullName evidence="8">Acetolactate synthase small subunit</fullName>
        <shortName evidence="8">AHAS</shortName>
        <shortName evidence="8">ALS</shortName>
        <ecNumber evidence="8">2.2.1.6</ecNumber>
    </recommendedName>
    <alternativeName>
        <fullName evidence="8">Acetohydroxy-acid synthase small subunit</fullName>
    </alternativeName>
</protein>
<keyword evidence="6 8" id="KW-0100">Branched-chain amino acid biosynthesis</keyword>
<comment type="function">
    <text evidence="8">Catalyzes the conversion of 2 pyruvate molecules into acetolactate in the first common step of the biosynthetic pathway of the branched-amino acids such as leucine, isoleucine, and valine.</text>
</comment>
<reference evidence="10 11" key="1">
    <citation type="journal article" date="2015" name="Genome Announc.">
        <title>Complete Genome of Geobacter pickeringii G13T, a Metal-Reducing Isolate from Sedimentary Kaolin Deposits.</title>
        <authorList>
            <person name="Badalamenti J.P."/>
            <person name="Bond D.R."/>
        </authorList>
    </citation>
    <scope>NUCLEOTIDE SEQUENCE [LARGE SCALE GENOMIC DNA]</scope>
    <source>
        <strain evidence="10 11">G13</strain>
    </source>
</reference>
<dbReference type="HOGENOM" id="CLU_055003_1_3_7"/>
<dbReference type="NCBIfam" id="NF008864">
    <property type="entry name" value="PRK11895.1"/>
    <property type="match status" value="1"/>
</dbReference>
<evidence type="ECO:0000256" key="8">
    <source>
        <dbReference type="RuleBase" id="RU368092"/>
    </source>
</evidence>
<dbReference type="AlphaFoldDB" id="A0A0B5BFZ9"/>
<dbReference type="InterPro" id="IPR027271">
    <property type="entry name" value="Acetolactate_synth/TF_NikR_C"/>
</dbReference>
<evidence type="ECO:0000256" key="3">
    <source>
        <dbReference type="ARBA" id="ARBA00006341"/>
    </source>
</evidence>
<keyword evidence="8" id="KW-0808">Transferase</keyword>
<dbReference type="RefSeq" id="WP_039741337.1">
    <property type="nucleotide sequence ID" value="NZ_CP009788.1"/>
</dbReference>
<dbReference type="FunFam" id="3.30.70.1150:FF:000001">
    <property type="entry name" value="Acetolactate synthase small subunit"/>
    <property type="match status" value="1"/>
</dbReference>
<dbReference type="FunFam" id="3.30.70.260:FF:000001">
    <property type="entry name" value="Acetolactate synthase, small subunit"/>
    <property type="match status" value="1"/>
</dbReference>
<comment type="catalytic activity">
    <reaction evidence="7 8">
        <text>2 pyruvate + H(+) = (2S)-2-acetolactate + CO2</text>
        <dbReference type="Rhea" id="RHEA:25249"/>
        <dbReference type="ChEBI" id="CHEBI:15361"/>
        <dbReference type="ChEBI" id="CHEBI:15378"/>
        <dbReference type="ChEBI" id="CHEBI:16526"/>
        <dbReference type="ChEBI" id="CHEBI:58476"/>
        <dbReference type="EC" id="2.2.1.6"/>
    </reaction>
</comment>
<dbReference type="STRING" id="345632.GPICK_06060"/>
<proteinExistence type="inferred from homology"/>
<feature type="domain" description="ACT" evidence="9">
    <location>
        <begin position="4"/>
        <end position="78"/>
    </location>
</feature>
<evidence type="ECO:0000259" key="9">
    <source>
        <dbReference type="PROSITE" id="PS51671"/>
    </source>
</evidence>
<evidence type="ECO:0000313" key="11">
    <source>
        <dbReference type="Proteomes" id="UP000057609"/>
    </source>
</evidence>
<dbReference type="SUPFAM" id="SSF55021">
    <property type="entry name" value="ACT-like"/>
    <property type="match status" value="2"/>
</dbReference>
<dbReference type="InterPro" id="IPR039557">
    <property type="entry name" value="AHAS_ACT"/>
</dbReference>
<evidence type="ECO:0000313" key="10">
    <source>
        <dbReference type="EMBL" id="AJE02986.1"/>
    </source>
</evidence>
<dbReference type="NCBIfam" id="TIGR00119">
    <property type="entry name" value="acolac_sm"/>
    <property type="match status" value="1"/>
</dbReference>
<dbReference type="CDD" id="cd04878">
    <property type="entry name" value="ACT_AHAS"/>
    <property type="match status" value="1"/>
</dbReference>